<evidence type="ECO:0000259" key="5">
    <source>
        <dbReference type="PROSITE" id="PS51123"/>
    </source>
</evidence>
<dbReference type="InterPro" id="IPR006664">
    <property type="entry name" value="OMP_bac"/>
</dbReference>
<dbReference type="Gene3D" id="3.30.1330.60">
    <property type="entry name" value="OmpA-like domain"/>
    <property type="match status" value="1"/>
</dbReference>
<evidence type="ECO:0000313" key="6">
    <source>
        <dbReference type="EMBL" id="CAA6830017.1"/>
    </source>
</evidence>
<dbReference type="Gene3D" id="2.60.40.1120">
    <property type="entry name" value="Carboxypeptidase-like, regulatory domain"/>
    <property type="match status" value="1"/>
</dbReference>
<dbReference type="PANTHER" id="PTHR30329">
    <property type="entry name" value="STATOR ELEMENT OF FLAGELLAR MOTOR COMPLEX"/>
    <property type="match status" value="1"/>
</dbReference>
<dbReference type="SUPFAM" id="SSF103088">
    <property type="entry name" value="OmpA-like"/>
    <property type="match status" value="1"/>
</dbReference>
<sequence length="490" mass="55697">MNCKSIFSLFFLLYFCSILIGQDIPKAVLVGYIYESNNRGYLNEVEVSITSEDFVHHLETTTDIQGKFQIKIPIIEGKYTIETKKAAFKKGTVVISTKGRQANEGIFTKLELTRLPGYTLDMTLTDLVNQNDPGAPAYGIEGANVQIYNNTLQREEVNIAEHPSHQIICHLEQGNEYVFLIRKKGYYAKRMRANVNVNGCILCMEGFGTVTPSVMDNLTKENTMGTLGTNVTMRKMILNEKMKMENIYYDLGKATLRPEAKPQLDELTRMMYDNPQIVVELSTHTDSRGDNQANLDLSQRRADAVVNYIKSRITLRPDQVRGKGYGETQPVNSCVDGVDCSEEMYQKNRRAELIVIDILAEDPMQVRTLSSMMQERNFDLILDANNQAYAESETTSELYHRATPSKPETMSMGYNGYKIQLLEKEGHLSTNHFLFYEFDAVFLDVLNEQHYAFLIGDYADYNTAEAALVNYQQQFPGAKIVAYENGLRKK</sequence>
<evidence type="ECO:0000256" key="4">
    <source>
        <dbReference type="PROSITE-ProRule" id="PRU00473"/>
    </source>
</evidence>
<evidence type="ECO:0000256" key="3">
    <source>
        <dbReference type="ARBA" id="ARBA00023237"/>
    </source>
</evidence>
<protein>
    <submittedName>
        <fullName evidence="6">Outer membrane protein A</fullName>
    </submittedName>
</protein>
<dbReference type="InterPro" id="IPR006665">
    <property type="entry name" value="OmpA-like"/>
</dbReference>
<keyword evidence="2 4" id="KW-0472">Membrane</keyword>
<dbReference type="Pfam" id="PF00691">
    <property type="entry name" value="OmpA"/>
    <property type="match status" value="1"/>
</dbReference>
<dbReference type="AlphaFoldDB" id="A0A6S6UJT2"/>
<dbReference type="PROSITE" id="PS51123">
    <property type="entry name" value="OMPA_2"/>
    <property type="match status" value="1"/>
</dbReference>
<evidence type="ECO:0000256" key="2">
    <source>
        <dbReference type="ARBA" id="ARBA00023136"/>
    </source>
</evidence>
<evidence type="ECO:0000256" key="1">
    <source>
        <dbReference type="ARBA" id="ARBA00004442"/>
    </source>
</evidence>
<proteinExistence type="predicted"/>
<dbReference type="EMBL" id="CACVAQ010000529">
    <property type="protein sequence ID" value="CAA6830017.1"/>
    <property type="molecule type" value="Genomic_DNA"/>
</dbReference>
<dbReference type="InterPro" id="IPR036737">
    <property type="entry name" value="OmpA-like_sf"/>
</dbReference>
<name>A0A6S6UJT2_9BACT</name>
<gene>
    <name evidence="6" type="ORF">HELGO_WM26290</name>
</gene>
<keyword evidence="3" id="KW-0998">Cell outer membrane</keyword>
<dbReference type="PANTHER" id="PTHR30329:SF21">
    <property type="entry name" value="LIPOPROTEIN YIAD-RELATED"/>
    <property type="match status" value="1"/>
</dbReference>
<organism evidence="6">
    <name type="scientific">uncultured Aureispira sp</name>
    <dbReference type="NCBI Taxonomy" id="1331704"/>
    <lineage>
        <taxon>Bacteria</taxon>
        <taxon>Pseudomonadati</taxon>
        <taxon>Bacteroidota</taxon>
        <taxon>Saprospiria</taxon>
        <taxon>Saprospirales</taxon>
        <taxon>Saprospiraceae</taxon>
        <taxon>Aureispira</taxon>
        <taxon>environmental samples</taxon>
    </lineage>
</organism>
<dbReference type="CDD" id="cd07185">
    <property type="entry name" value="OmpA_C-like"/>
    <property type="match status" value="1"/>
</dbReference>
<accession>A0A6S6UJT2</accession>
<dbReference type="GO" id="GO:0009279">
    <property type="term" value="C:cell outer membrane"/>
    <property type="evidence" value="ECO:0007669"/>
    <property type="project" value="UniProtKB-SubCell"/>
</dbReference>
<dbReference type="PRINTS" id="PR01021">
    <property type="entry name" value="OMPADOMAIN"/>
</dbReference>
<reference evidence="6" key="1">
    <citation type="submission" date="2020-01" db="EMBL/GenBank/DDBJ databases">
        <authorList>
            <person name="Meier V. D."/>
            <person name="Meier V D."/>
        </authorList>
    </citation>
    <scope>NUCLEOTIDE SEQUENCE</scope>
    <source>
        <strain evidence="6">HLG_WM_MAG_10</strain>
    </source>
</reference>
<comment type="subcellular location">
    <subcellularLocation>
        <location evidence="1">Cell outer membrane</location>
    </subcellularLocation>
</comment>
<feature type="domain" description="OmpA-like" evidence="5">
    <location>
        <begin position="236"/>
        <end position="359"/>
    </location>
</feature>
<dbReference type="InterPro" id="IPR050330">
    <property type="entry name" value="Bact_OuterMem_StrucFunc"/>
</dbReference>